<dbReference type="Gene3D" id="1.10.10.2910">
    <property type="match status" value="1"/>
</dbReference>
<protein>
    <recommendedName>
        <fullName evidence="1">IrrE N-terminal-like domain-containing protein</fullName>
    </recommendedName>
</protein>
<accession>A0A1H7MYR3</accession>
<dbReference type="EMBL" id="FOAW01000006">
    <property type="protein sequence ID" value="SEL15845.1"/>
    <property type="molecule type" value="Genomic_DNA"/>
</dbReference>
<gene>
    <name evidence="2" type="ORF">SAMN05444583_106180</name>
</gene>
<evidence type="ECO:0000313" key="2">
    <source>
        <dbReference type="EMBL" id="SEL15845.1"/>
    </source>
</evidence>
<reference evidence="3" key="1">
    <citation type="submission" date="2016-10" db="EMBL/GenBank/DDBJ databases">
        <authorList>
            <person name="Varghese N."/>
            <person name="Submissions S."/>
        </authorList>
    </citation>
    <scope>NUCLEOTIDE SEQUENCE [LARGE SCALE GENOMIC DNA]</scope>
    <source>
        <strain evidence="3">DSM 44675</strain>
    </source>
</reference>
<feature type="domain" description="IrrE N-terminal-like" evidence="1">
    <location>
        <begin position="24"/>
        <end position="149"/>
    </location>
</feature>
<dbReference type="Proteomes" id="UP000198677">
    <property type="component" value="Unassembled WGS sequence"/>
</dbReference>
<evidence type="ECO:0000259" key="1">
    <source>
        <dbReference type="Pfam" id="PF06114"/>
    </source>
</evidence>
<organism evidence="2 3">
    <name type="scientific">Rhodococcus maanshanensis</name>
    <dbReference type="NCBI Taxonomy" id="183556"/>
    <lineage>
        <taxon>Bacteria</taxon>
        <taxon>Bacillati</taxon>
        <taxon>Actinomycetota</taxon>
        <taxon>Actinomycetes</taxon>
        <taxon>Mycobacteriales</taxon>
        <taxon>Nocardiaceae</taxon>
        <taxon>Rhodococcus</taxon>
    </lineage>
</organism>
<name>A0A1H7MYR3_9NOCA</name>
<dbReference type="PANTHER" id="PTHR43236:SF2">
    <property type="entry name" value="BLL0069 PROTEIN"/>
    <property type="match status" value="1"/>
</dbReference>
<dbReference type="AlphaFoldDB" id="A0A1H7MYR3"/>
<keyword evidence="3" id="KW-1185">Reference proteome</keyword>
<dbReference type="PANTHER" id="PTHR43236">
    <property type="entry name" value="ANTITOXIN HIGA1"/>
    <property type="match status" value="1"/>
</dbReference>
<sequence length="156" mass="17596">MRINHWNDEDNVIHFPVNPFEIAKSLGIDVHRVHLDDSLAGFIVREEHGGPVEIYVNKSDSPVRQRFTVAHELGHFAQREGDKEPMGFVDERAELASAGADPHEVWANNFAAELLMPAAIAKKWWAKGSSVDELRRKFNVSTPAMNYRLANLGLLK</sequence>
<dbReference type="Pfam" id="PF06114">
    <property type="entry name" value="Peptidase_M78"/>
    <property type="match status" value="1"/>
</dbReference>
<dbReference type="InterPro" id="IPR052345">
    <property type="entry name" value="Rad_response_metalloprotease"/>
</dbReference>
<dbReference type="InterPro" id="IPR010359">
    <property type="entry name" value="IrrE_HExxH"/>
</dbReference>
<evidence type="ECO:0000313" key="3">
    <source>
        <dbReference type="Proteomes" id="UP000198677"/>
    </source>
</evidence>
<proteinExistence type="predicted"/>